<evidence type="ECO:0000313" key="10">
    <source>
        <dbReference type="EMBL" id="GGH86094.1"/>
    </source>
</evidence>
<evidence type="ECO:0000313" key="11">
    <source>
        <dbReference type="Proteomes" id="UP000656813"/>
    </source>
</evidence>
<evidence type="ECO:0000256" key="3">
    <source>
        <dbReference type="ARBA" id="ARBA00022729"/>
    </source>
</evidence>
<dbReference type="Proteomes" id="UP000656813">
    <property type="component" value="Unassembled WGS sequence"/>
</dbReference>
<evidence type="ECO:0000256" key="4">
    <source>
        <dbReference type="ARBA" id="ARBA00022833"/>
    </source>
</evidence>
<feature type="domain" description="Superoxide dismutase copper/zinc binding" evidence="9">
    <location>
        <begin position="12"/>
        <end position="143"/>
    </location>
</feature>
<dbReference type="EC" id="1.15.1.1" evidence="8"/>
<evidence type="ECO:0000256" key="6">
    <source>
        <dbReference type="ARBA" id="ARBA00023157"/>
    </source>
</evidence>
<name>A0A8J3ENG5_9BACL</name>
<dbReference type="FunFam" id="2.60.40.200:FF:000005">
    <property type="entry name" value="Superoxide dismutase [Cu-Zn]"/>
    <property type="match status" value="1"/>
</dbReference>
<comment type="function">
    <text evidence="7">Destroys radicals which are normally produced within the cells and which are toxic to biological systems. May play a role in favoring mycobacterial survival in phagocytes.</text>
</comment>
<evidence type="ECO:0000256" key="5">
    <source>
        <dbReference type="ARBA" id="ARBA00023008"/>
    </source>
</evidence>
<evidence type="ECO:0000259" key="9">
    <source>
        <dbReference type="Pfam" id="PF00080"/>
    </source>
</evidence>
<comment type="similarity">
    <text evidence="1 8">Belongs to the Cu-Zn superoxide dismutase family.</text>
</comment>
<keyword evidence="8" id="KW-0560">Oxidoreductase</keyword>
<comment type="caution">
    <text evidence="10">The sequence shown here is derived from an EMBL/GenBank/DDBJ whole genome shotgun (WGS) entry which is preliminary data.</text>
</comment>
<dbReference type="InterPro" id="IPR018152">
    <property type="entry name" value="SOD_Cu/Zn_BS"/>
</dbReference>
<proteinExistence type="inferred from homology"/>
<keyword evidence="5 8" id="KW-0186">Copper</keyword>
<dbReference type="PROSITE" id="PS00332">
    <property type="entry name" value="SOD_CU_ZN_2"/>
    <property type="match status" value="1"/>
</dbReference>
<dbReference type="SUPFAM" id="SSF49329">
    <property type="entry name" value="Cu,Zn superoxide dismutase-like"/>
    <property type="match status" value="1"/>
</dbReference>
<keyword evidence="4 8" id="KW-0862">Zinc</keyword>
<dbReference type="PANTHER" id="PTHR10003">
    <property type="entry name" value="SUPEROXIDE DISMUTASE CU-ZN -RELATED"/>
    <property type="match status" value="1"/>
</dbReference>
<accession>A0A8J3ENG5</accession>
<evidence type="ECO:0000256" key="7">
    <source>
        <dbReference type="ARBA" id="ARBA00024900"/>
    </source>
</evidence>
<gene>
    <name evidence="10" type="primary">sodC1</name>
    <name evidence="10" type="ORF">GCM10007096_33000</name>
</gene>
<dbReference type="EMBL" id="BMFV01000030">
    <property type="protein sequence ID" value="GGH86094.1"/>
    <property type="molecule type" value="Genomic_DNA"/>
</dbReference>
<reference evidence="10" key="2">
    <citation type="submission" date="2020-09" db="EMBL/GenBank/DDBJ databases">
        <authorList>
            <person name="Sun Q."/>
            <person name="Zhou Y."/>
        </authorList>
    </citation>
    <scope>NUCLEOTIDE SEQUENCE</scope>
    <source>
        <strain evidence="10">CGMCC 1.12777</strain>
    </source>
</reference>
<comment type="catalytic activity">
    <reaction evidence="8">
        <text>2 superoxide + 2 H(+) = H2O2 + O2</text>
        <dbReference type="Rhea" id="RHEA:20696"/>
        <dbReference type="ChEBI" id="CHEBI:15378"/>
        <dbReference type="ChEBI" id="CHEBI:15379"/>
        <dbReference type="ChEBI" id="CHEBI:16240"/>
        <dbReference type="ChEBI" id="CHEBI:18421"/>
        <dbReference type="EC" id="1.15.1.1"/>
    </reaction>
</comment>
<dbReference type="InterPro" id="IPR001424">
    <property type="entry name" value="SOD_Cu_Zn_dom"/>
</dbReference>
<evidence type="ECO:0000256" key="8">
    <source>
        <dbReference type="RuleBase" id="RU000393"/>
    </source>
</evidence>
<comment type="cofactor">
    <cofactor evidence="8">
        <name>Cu cation</name>
        <dbReference type="ChEBI" id="CHEBI:23378"/>
    </cofactor>
    <text evidence="8">Binds 1 copper ion per subunit.</text>
</comment>
<comment type="cofactor">
    <cofactor evidence="8">
        <name>Zn(2+)</name>
        <dbReference type="ChEBI" id="CHEBI:29105"/>
    </cofactor>
    <text evidence="8">Binds 1 zinc ion per subunit.</text>
</comment>
<keyword evidence="3" id="KW-0732">Signal</keyword>
<dbReference type="Pfam" id="PF00080">
    <property type="entry name" value="Sod_Cu"/>
    <property type="match status" value="1"/>
</dbReference>
<dbReference type="GO" id="GO:0004784">
    <property type="term" value="F:superoxide dismutase activity"/>
    <property type="evidence" value="ECO:0007669"/>
    <property type="project" value="UniProtKB-EC"/>
</dbReference>
<dbReference type="InterPro" id="IPR036423">
    <property type="entry name" value="SOD-like_Cu/Zn_dom_sf"/>
</dbReference>
<reference evidence="10" key="1">
    <citation type="journal article" date="2014" name="Int. J. Syst. Evol. Microbiol.">
        <title>Complete genome sequence of Corynebacterium casei LMG S-19264T (=DSM 44701T), isolated from a smear-ripened cheese.</title>
        <authorList>
            <consortium name="US DOE Joint Genome Institute (JGI-PGF)"/>
            <person name="Walter F."/>
            <person name="Albersmeier A."/>
            <person name="Kalinowski J."/>
            <person name="Ruckert C."/>
        </authorList>
    </citation>
    <scope>NUCLEOTIDE SEQUENCE</scope>
    <source>
        <strain evidence="10">CGMCC 1.12777</strain>
    </source>
</reference>
<dbReference type="AlphaFoldDB" id="A0A8J3ENG5"/>
<evidence type="ECO:0000256" key="1">
    <source>
        <dbReference type="ARBA" id="ARBA00010457"/>
    </source>
</evidence>
<dbReference type="InterPro" id="IPR024134">
    <property type="entry name" value="SOD_Cu/Zn_/chaperone"/>
</dbReference>
<sequence>MTLKNNKGNAIGKALLVQTNNGVLVQVKASGLDPGFHGIHFHEVGRCEGPDFSSAGGHFNPFQKEHGLKNPKGSHAGDLNNITADAQGIVNTTFITRRVTLKKGEKHSLFDLDGSALIIHAKADDQMSNPSGNSGDRVVCGVIKK</sequence>
<dbReference type="Gene3D" id="2.60.40.200">
    <property type="entry name" value="Superoxide dismutase, copper/zinc binding domain"/>
    <property type="match status" value="1"/>
</dbReference>
<keyword evidence="2 8" id="KW-0479">Metal-binding</keyword>
<protein>
    <recommendedName>
        <fullName evidence="8">Superoxide dismutase [Cu-Zn]</fullName>
        <ecNumber evidence="8">1.15.1.1</ecNumber>
    </recommendedName>
</protein>
<organism evidence="10 11">
    <name type="scientific">Pullulanibacillus pueri</name>
    <dbReference type="NCBI Taxonomy" id="1437324"/>
    <lineage>
        <taxon>Bacteria</taxon>
        <taxon>Bacillati</taxon>
        <taxon>Bacillota</taxon>
        <taxon>Bacilli</taxon>
        <taxon>Bacillales</taxon>
        <taxon>Sporolactobacillaceae</taxon>
        <taxon>Pullulanibacillus</taxon>
    </lineage>
</organism>
<keyword evidence="6" id="KW-1015">Disulfide bond</keyword>
<evidence type="ECO:0000256" key="2">
    <source>
        <dbReference type="ARBA" id="ARBA00022723"/>
    </source>
</evidence>
<keyword evidence="11" id="KW-1185">Reference proteome</keyword>
<dbReference type="GO" id="GO:0005507">
    <property type="term" value="F:copper ion binding"/>
    <property type="evidence" value="ECO:0007669"/>
    <property type="project" value="InterPro"/>
</dbReference>
<dbReference type="PRINTS" id="PR00068">
    <property type="entry name" value="CUZNDISMTASE"/>
</dbReference>
<dbReference type="CDD" id="cd00305">
    <property type="entry name" value="Cu-Zn_Superoxide_Dismutase"/>
    <property type="match status" value="1"/>
</dbReference>